<gene>
    <name evidence="6" type="ORF">ATL17_1125</name>
</gene>
<comment type="cofactor">
    <cofactor evidence="1">
        <name>FAD</name>
        <dbReference type="ChEBI" id="CHEBI:57692"/>
    </cofactor>
</comment>
<dbReference type="InterPro" id="IPR004792">
    <property type="entry name" value="BaiN-like"/>
</dbReference>
<dbReference type="PANTHER" id="PTHR42887:SF1">
    <property type="entry name" value="BLR3961 PROTEIN"/>
    <property type="match status" value="1"/>
</dbReference>
<feature type="domain" description="RsdA/BaiN/AoA(So)-like Rossmann fold-like" evidence="4">
    <location>
        <begin position="5"/>
        <end position="393"/>
    </location>
</feature>
<dbReference type="OrthoDB" id="9815989at2"/>
<evidence type="ECO:0000259" key="4">
    <source>
        <dbReference type="Pfam" id="PF03486"/>
    </source>
</evidence>
<evidence type="ECO:0000313" key="6">
    <source>
        <dbReference type="EMBL" id="TDQ67118.1"/>
    </source>
</evidence>
<dbReference type="AlphaFoldDB" id="A0A4V3DBM8"/>
<dbReference type="Gene3D" id="2.40.30.10">
    <property type="entry name" value="Translation factors"/>
    <property type="match status" value="1"/>
</dbReference>
<dbReference type="Pfam" id="PF03486">
    <property type="entry name" value="HI0933_like"/>
    <property type="match status" value="1"/>
</dbReference>
<dbReference type="InterPro" id="IPR055178">
    <property type="entry name" value="RsdA/BaiN/AoA(So)-like_dom"/>
</dbReference>
<dbReference type="NCBIfam" id="TIGR03862">
    <property type="entry name" value="flavo_PP4765"/>
    <property type="match status" value="1"/>
</dbReference>
<evidence type="ECO:0000313" key="7">
    <source>
        <dbReference type="Proteomes" id="UP000295391"/>
    </source>
</evidence>
<proteinExistence type="predicted"/>
<evidence type="ECO:0000256" key="1">
    <source>
        <dbReference type="ARBA" id="ARBA00001974"/>
    </source>
</evidence>
<dbReference type="NCBIfam" id="TIGR00275">
    <property type="entry name" value="aminoacetone oxidase family FAD-binding enzyme"/>
    <property type="match status" value="1"/>
</dbReference>
<evidence type="ECO:0000256" key="3">
    <source>
        <dbReference type="ARBA" id="ARBA00022827"/>
    </source>
</evidence>
<dbReference type="RefSeq" id="WP_133571760.1">
    <property type="nucleotide sequence ID" value="NZ_SNYR01000001.1"/>
</dbReference>
<name>A0A4V3DBM8_9HYPH</name>
<dbReference type="PANTHER" id="PTHR42887">
    <property type="entry name" value="OS12G0638800 PROTEIN"/>
    <property type="match status" value="1"/>
</dbReference>
<dbReference type="SUPFAM" id="SSF51905">
    <property type="entry name" value="FAD/NAD(P)-binding domain"/>
    <property type="match status" value="1"/>
</dbReference>
<evidence type="ECO:0000259" key="5">
    <source>
        <dbReference type="Pfam" id="PF22780"/>
    </source>
</evidence>
<dbReference type="InterPro" id="IPR022460">
    <property type="entry name" value="Flavoprotein_PP4765"/>
</dbReference>
<sequence length="403" mass="44190">MKKSDFAIIGGGPAGLAAAELLGQHGHKVTIYEAMPTPARKFLMAGKSGLNLTHNEDFERFKTRYGHARPHLEHALDDLMPLDIRRWANELGADTFVGSSGRVFPKVMKASPLLRNWLKRLEQLAVTLKTRHRWQGFDGEQLLFQTPEGPVTAKHDATILALGGISWPRLGGNGDWIEHLKSLSVEITPFQPANCGFEVNWSDYFKEKFAGEPIKSVSATSDLGTNKGEFVISKHGVEGSLIYHHSAALRDEINNKGQATLALDLVPDQSIDKLSAKLEKQNRKQSFSNLLRKGAKLTGAKAALLREVTPEANKLDSIELAKLIKALPLKLAATRPIKDAISSAGGVKWSEVDQNYMLKKRSGLFVAGEMLDWEAPTGGYLLTACFATGRAAAYGVLKWSIQT</sequence>
<keyword evidence="7" id="KW-1185">Reference proteome</keyword>
<protein>
    <recommendedName>
        <fullName evidence="8">NAD(FAD)-utilizing dehydrogenase</fullName>
    </recommendedName>
</protein>
<dbReference type="InterPro" id="IPR023166">
    <property type="entry name" value="BaiN-like_dom_sf"/>
</dbReference>
<keyword evidence="2" id="KW-0285">Flavoprotein</keyword>
<reference evidence="6 7" key="1">
    <citation type="submission" date="2019-03" db="EMBL/GenBank/DDBJ databases">
        <title>Genomic Encyclopedia of Type Strains, Phase III (KMG-III): the genomes of soil and plant-associated and newly described type strains.</title>
        <authorList>
            <person name="Whitman W."/>
        </authorList>
    </citation>
    <scope>NUCLEOTIDE SEQUENCE [LARGE SCALE GENOMIC DNA]</scope>
    <source>
        <strain evidence="6 7">CGMCC 1.7002</strain>
    </source>
</reference>
<dbReference type="Proteomes" id="UP000295391">
    <property type="component" value="Unassembled WGS sequence"/>
</dbReference>
<dbReference type="SUPFAM" id="SSF160996">
    <property type="entry name" value="HI0933 insert domain-like"/>
    <property type="match status" value="1"/>
</dbReference>
<keyword evidence="3" id="KW-0274">FAD</keyword>
<dbReference type="InterPro" id="IPR057661">
    <property type="entry name" value="RsdA/BaiN/AoA(So)_Rossmann"/>
</dbReference>
<feature type="domain" description="RsdA/BaiN/AoA(So)-like insert" evidence="5">
    <location>
        <begin position="191"/>
        <end position="342"/>
    </location>
</feature>
<comment type="caution">
    <text evidence="6">The sequence shown here is derived from an EMBL/GenBank/DDBJ whole genome shotgun (WGS) entry which is preliminary data.</text>
</comment>
<evidence type="ECO:0000256" key="2">
    <source>
        <dbReference type="ARBA" id="ARBA00022630"/>
    </source>
</evidence>
<evidence type="ECO:0008006" key="8">
    <source>
        <dbReference type="Google" id="ProtNLM"/>
    </source>
</evidence>
<dbReference type="Pfam" id="PF22780">
    <property type="entry name" value="HI0933_like_1st"/>
    <property type="match status" value="1"/>
</dbReference>
<dbReference type="Gene3D" id="3.50.50.60">
    <property type="entry name" value="FAD/NAD(P)-binding domain"/>
    <property type="match status" value="1"/>
</dbReference>
<organism evidence="6 7">
    <name type="scientific">Maritalea mobilis</name>
    <dbReference type="NCBI Taxonomy" id="483324"/>
    <lineage>
        <taxon>Bacteria</taxon>
        <taxon>Pseudomonadati</taxon>
        <taxon>Pseudomonadota</taxon>
        <taxon>Alphaproteobacteria</taxon>
        <taxon>Hyphomicrobiales</taxon>
        <taxon>Devosiaceae</taxon>
        <taxon>Maritalea</taxon>
    </lineage>
</organism>
<accession>A0A4V3DBM8</accession>
<dbReference type="PRINTS" id="PR00419">
    <property type="entry name" value="ADXRDTASE"/>
</dbReference>
<dbReference type="EMBL" id="SNYR01000001">
    <property type="protein sequence ID" value="TDQ67118.1"/>
    <property type="molecule type" value="Genomic_DNA"/>
</dbReference>
<dbReference type="InterPro" id="IPR036188">
    <property type="entry name" value="FAD/NAD-bd_sf"/>
</dbReference>
<dbReference type="Gene3D" id="1.10.8.260">
    <property type="entry name" value="HI0933 insert domain-like"/>
    <property type="match status" value="1"/>
</dbReference>